<dbReference type="InterPro" id="IPR035490">
    <property type="entry name" value="GlmS/FrlB_SIS"/>
</dbReference>
<gene>
    <name evidence="3" type="ORF">TSYNT_7301</name>
</gene>
<dbReference type="STRING" id="224999.GCA_001485475_01297"/>
<feature type="domain" description="SIS" evidence="2">
    <location>
        <begin position="33"/>
        <end position="179"/>
    </location>
</feature>
<dbReference type="CDD" id="cd05008">
    <property type="entry name" value="SIS_GlmS_GlmD_1"/>
    <property type="match status" value="1"/>
</dbReference>
<dbReference type="InterPro" id="IPR035466">
    <property type="entry name" value="GlmS/AgaS_SIS"/>
</dbReference>
<evidence type="ECO:0000313" key="4">
    <source>
        <dbReference type="Proteomes" id="UP000062160"/>
    </source>
</evidence>
<dbReference type="Pfam" id="PF01380">
    <property type="entry name" value="SIS"/>
    <property type="match status" value="1"/>
</dbReference>
<organism evidence="3">
    <name type="scientific">Tepidanaerobacter syntrophicus</name>
    <dbReference type="NCBI Taxonomy" id="224999"/>
    <lineage>
        <taxon>Bacteria</taxon>
        <taxon>Bacillati</taxon>
        <taxon>Bacillota</taxon>
        <taxon>Clostridia</taxon>
        <taxon>Thermosediminibacterales</taxon>
        <taxon>Tepidanaerobacteraceae</taxon>
        <taxon>Tepidanaerobacter</taxon>
    </lineage>
</organism>
<evidence type="ECO:0000313" key="3">
    <source>
        <dbReference type="EMBL" id="GAQ25282.1"/>
    </source>
</evidence>
<protein>
    <submittedName>
        <fullName evidence="3">SIS domain-containing protein</fullName>
    </submittedName>
</protein>
<dbReference type="GO" id="GO:0006047">
    <property type="term" value="P:UDP-N-acetylglucosamine metabolic process"/>
    <property type="evidence" value="ECO:0007669"/>
    <property type="project" value="TreeGrafter"/>
</dbReference>
<dbReference type="GO" id="GO:0006002">
    <property type="term" value="P:fructose 6-phosphate metabolic process"/>
    <property type="evidence" value="ECO:0007669"/>
    <property type="project" value="TreeGrafter"/>
</dbReference>
<dbReference type="SUPFAM" id="SSF53697">
    <property type="entry name" value="SIS domain"/>
    <property type="match status" value="1"/>
</dbReference>
<dbReference type="GO" id="GO:0097367">
    <property type="term" value="F:carbohydrate derivative binding"/>
    <property type="evidence" value="ECO:0007669"/>
    <property type="project" value="InterPro"/>
</dbReference>
<sequence length="363" mass="41220">MSIYKNLSEKAMLEYIYETPEALKNILEKRKDITEQFINEFQTRNINKIQIIGSGTSFHGGYATRGFLEKLLGIPVDAFYPIPFKDSRTVLDEKTMVIGISQGGKSLSTVAGIDYAKSKGCYTVAITANDDGTRLSEHCDMTILLSCGPEHAGPKTKGYQATLLILLLLGIELALRQGKINDSEYNKIINRLKVTVTNQNNIIRSSENWYETNKDELVKSRRMIIVGYDSNYGTALEGRLKIQETVRYGIESYELEEFMHGIYNSINEDVFIIYLASAGNYKSRIIRLKDFLSNYTKHNFIIGNLKTKNDPKALDISFVDDPDFSIFEYILPLQCIAYYLSKDLGINPNIPKIENFHSLMESK</sequence>
<dbReference type="GO" id="GO:0006487">
    <property type="term" value="P:protein N-linked glycosylation"/>
    <property type="evidence" value="ECO:0007669"/>
    <property type="project" value="TreeGrafter"/>
</dbReference>
<dbReference type="EMBL" id="DF977001">
    <property type="protein sequence ID" value="GAQ25282.1"/>
    <property type="molecule type" value="Genomic_DNA"/>
</dbReference>
<proteinExistence type="predicted"/>
<dbReference type="PROSITE" id="PS51464">
    <property type="entry name" value="SIS"/>
    <property type="match status" value="1"/>
</dbReference>
<dbReference type="PANTHER" id="PTHR10937:SF17">
    <property type="entry name" value="GLUCOSAMINE-FRUCTOSE-6-PHOSPHATE AMINOTRANSFERASE"/>
    <property type="match status" value="1"/>
</dbReference>
<reference evidence="3" key="1">
    <citation type="journal article" date="2016" name="Genome Announc.">
        <title>Draft Genome Sequence of the Syntrophic Lactate-Degrading Bacterium Tepidanaerobacter syntrophicus JLT.</title>
        <authorList>
            <person name="Matsuura N."/>
            <person name="Ohashi A."/>
            <person name="Tourlousse D.M."/>
            <person name="Sekiguchi Y."/>
        </authorList>
    </citation>
    <scope>NUCLEOTIDE SEQUENCE [LARGE SCALE GENOMIC DNA]</scope>
    <source>
        <strain evidence="3">JL</strain>
    </source>
</reference>
<dbReference type="RefSeq" id="WP_059032679.1">
    <property type="nucleotide sequence ID" value="NZ_DF977001.1"/>
</dbReference>
<keyword evidence="1" id="KW-0677">Repeat</keyword>
<keyword evidence="4" id="KW-1185">Reference proteome</keyword>
<evidence type="ECO:0000256" key="1">
    <source>
        <dbReference type="ARBA" id="ARBA00022737"/>
    </source>
</evidence>
<dbReference type="InterPro" id="IPR046348">
    <property type="entry name" value="SIS_dom_sf"/>
</dbReference>
<dbReference type="GO" id="GO:0004360">
    <property type="term" value="F:glutamine-fructose-6-phosphate transaminase (isomerizing) activity"/>
    <property type="evidence" value="ECO:0007669"/>
    <property type="project" value="TreeGrafter"/>
</dbReference>
<dbReference type="AlphaFoldDB" id="A0A0U9HEM5"/>
<name>A0A0U9HEM5_9FIRM</name>
<dbReference type="InterPro" id="IPR001347">
    <property type="entry name" value="SIS_dom"/>
</dbReference>
<accession>A0A0U9HEM5</accession>
<dbReference type="Gene3D" id="3.40.50.10490">
    <property type="entry name" value="Glucose-6-phosphate isomerase like protein, domain 1"/>
    <property type="match status" value="2"/>
</dbReference>
<evidence type="ECO:0000259" key="2">
    <source>
        <dbReference type="PROSITE" id="PS51464"/>
    </source>
</evidence>
<dbReference type="CDD" id="cd05009">
    <property type="entry name" value="SIS_GlmS_GlmD_2"/>
    <property type="match status" value="1"/>
</dbReference>
<dbReference type="PANTHER" id="PTHR10937">
    <property type="entry name" value="GLUCOSAMINE--FRUCTOSE-6-PHOSPHATE AMINOTRANSFERASE, ISOMERIZING"/>
    <property type="match status" value="1"/>
</dbReference>
<dbReference type="Proteomes" id="UP000062160">
    <property type="component" value="Unassembled WGS sequence"/>
</dbReference>